<dbReference type="SUPFAM" id="SSF53098">
    <property type="entry name" value="Ribonuclease H-like"/>
    <property type="match status" value="1"/>
</dbReference>
<evidence type="ECO:0000313" key="1">
    <source>
        <dbReference type="EMBL" id="HIU57953.1"/>
    </source>
</evidence>
<dbReference type="InterPro" id="IPR012337">
    <property type="entry name" value="RNaseH-like_sf"/>
</dbReference>
<organism evidence="1 2">
    <name type="scientific">Candidatus Ornithomonoglobus merdipullorum</name>
    <dbReference type="NCBI Taxonomy" id="2840895"/>
    <lineage>
        <taxon>Bacteria</taxon>
        <taxon>Bacillati</taxon>
        <taxon>Bacillota</taxon>
        <taxon>Clostridia</taxon>
        <taxon>Candidatus Ornithomonoglobus</taxon>
    </lineage>
</organism>
<dbReference type="Proteomes" id="UP000824109">
    <property type="component" value="Unassembled WGS sequence"/>
</dbReference>
<reference evidence="1" key="2">
    <citation type="journal article" date="2021" name="PeerJ">
        <title>Extensive microbial diversity within the chicken gut microbiome revealed by metagenomics and culture.</title>
        <authorList>
            <person name="Gilroy R."/>
            <person name="Ravi A."/>
            <person name="Getino M."/>
            <person name="Pursley I."/>
            <person name="Horton D.L."/>
            <person name="Alikhan N.F."/>
            <person name="Baker D."/>
            <person name="Gharbi K."/>
            <person name="Hall N."/>
            <person name="Watson M."/>
            <person name="Adriaenssens E.M."/>
            <person name="Foster-Nyarko E."/>
            <person name="Jarju S."/>
            <person name="Secka A."/>
            <person name="Antonio M."/>
            <person name="Oren A."/>
            <person name="Chaudhuri R.R."/>
            <person name="La Ragione R."/>
            <person name="Hildebrand F."/>
            <person name="Pallen M.J."/>
        </authorList>
    </citation>
    <scope>NUCLEOTIDE SEQUENCE</scope>
    <source>
        <strain evidence="1">USAMLcec3-3695</strain>
    </source>
</reference>
<dbReference type="EMBL" id="DVNB01000093">
    <property type="protein sequence ID" value="HIU57953.1"/>
    <property type="molecule type" value="Genomic_DNA"/>
</dbReference>
<dbReference type="AlphaFoldDB" id="A0A9D1SFQ1"/>
<comment type="caution">
    <text evidence="1">The sequence shown here is derived from an EMBL/GenBank/DDBJ whole genome shotgun (WGS) entry which is preliminary data.</text>
</comment>
<proteinExistence type="predicted"/>
<evidence type="ECO:0000313" key="2">
    <source>
        <dbReference type="Proteomes" id="UP000824109"/>
    </source>
</evidence>
<name>A0A9D1SFQ1_9FIRM</name>
<feature type="non-terminal residue" evidence="1">
    <location>
        <position position="1"/>
    </location>
</feature>
<accession>A0A9D1SFQ1</accession>
<protein>
    <submittedName>
        <fullName evidence="1">Transposase</fullName>
    </submittedName>
</protein>
<gene>
    <name evidence="1" type="ORF">IAA61_09135</name>
</gene>
<reference evidence="1" key="1">
    <citation type="submission" date="2020-10" db="EMBL/GenBank/DDBJ databases">
        <authorList>
            <person name="Gilroy R."/>
        </authorList>
    </citation>
    <scope>NUCLEOTIDE SEQUENCE</scope>
    <source>
        <strain evidence="1">USAMLcec3-3695</strain>
    </source>
</reference>
<sequence length="150" mass="18040">EEEQYDGFYAVASNLDSDPLEIIKVNKMRWQIEECFRVVKLEFKARPIYVRLENRIKAHLLTCYIALVLYKYLDKVTEHRYSCEQLFETLKEMNMLELVGKGYVPAYKRTEITDMLHEIFGFRTDYEIIKKDNMKKILKHTKTKIQNAKF</sequence>